<accession>A0A8S5NE30</accession>
<sequence>MGASRRKPSMTPPVSDEALEKKLVSLAMQRAQELLETSDPPPSVVVHFLKLGSERAKLENAKLEAEGRMLAAKEKALEAQARTDQLFEDALHAFATYRSTARGPDE</sequence>
<proteinExistence type="predicted"/>
<dbReference type="EMBL" id="BK015152">
    <property type="protein sequence ID" value="DAD93069.1"/>
    <property type="molecule type" value="Genomic_DNA"/>
</dbReference>
<organism evidence="1">
    <name type="scientific">Siphoviridae sp. ctHEr2</name>
    <dbReference type="NCBI Taxonomy" id="2826229"/>
    <lineage>
        <taxon>Viruses</taxon>
        <taxon>Duplodnaviria</taxon>
        <taxon>Heunggongvirae</taxon>
        <taxon>Uroviricota</taxon>
        <taxon>Caudoviricetes</taxon>
    </lineage>
</organism>
<reference evidence="1" key="1">
    <citation type="journal article" date="2021" name="Proc. Natl. Acad. Sci. U.S.A.">
        <title>A Catalog of Tens of Thousands of Viruses from Human Metagenomes Reveals Hidden Associations with Chronic Diseases.</title>
        <authorList>
            <person name="Tisza M.J."/>
            <person name="Buck C.B."/>
        </authorList>
    </citation>
    <scope>NUCLEOTIDE SEQUENCE</scope>
    <source>
        <strain evidence="1">CtHEr2</strain>
    </source>
</reference>
<protein>
    <submittedName>
        <fullName evidence="1">Uncharacterized protein</fullName>
    </submittedName>
</protein>
<name>A0A8S5NE30_9CAUD</name>
<evidence type="ECO:0000313" key="1">
    <source>
        <dbReference type="EMBL" id="DAD93069.1"/>
    </source>
</evidence>